<evidence type="ECO:0000313" key="4">
    <source>
        <dbReference type="Proteomes" id="UP000738359"/>
    </source>
</evidence>
<feature type="transmembrane region" description="Helical" evidence="1">
    <location>
        <begin position="264"/>
        <end position="285"/>
    </location>
</feature>
<gene>
    <name evidence="3" type="ORF">BGZ70_005888</name>
</gene>
<dbReference type="AlphaFoldDB" id="A0A9P6M725"/>
<dbReference type="OrthoDB" id="2425453at2759"/>
<evidence type="ECO:0008006" key="5">
    <source>
        <dbReference type="Google" id="ProtNLM"/>
    </source>
</evidence>
<organism evidence="3 4">
    <name type="scientific">Mortierella alpina</name>
    <name type="common">Oleaginous fungus</name>
    <name type="synonym">Mortierella renispora</name>
    <dbReference type="NCBI Taxonomy" id="64518"/>
    <lineage>
        <taxon>Eukaryota</taxon>
        <taxon>Fungi</taxon>
        <taxon>Fungi incertae sedis</taxon>
        <taxon>Mucoromycota</taxon>
        <taxon>Mortierellomycotina</taxon>
        <taxon>Mortierellomycetes</taxon>
        <taxon>Mortierellales</taxon>
        <taxon>Mortierellaceae</taxon>
        <taxon>Mortierella</taxon>
    </lineage>
</organism>
<dbReference type="Proteomes" id="UP000738359">
    <property type="component" value="Unassembled WGS sequence"/>
</dbReference>
<keyword evidence="2" id="KW-0732">Signal</keyword>
<keyword evidence="1" id="KW-0472">Membrane</keyword>
<comment type="caution">
    <text evidence="3">The sequence shown here is derived from an EMBL/GenBank/DDBJ whole genome shotgun (WGS) entry which is preliminary data.</text>
</comment>
<name>A0A9P6M725_MORAP</name>
<accession>A0A9P6M725</accession>
<sequence>MKTSSAIAAIALVAAALSSTTEAAISPGCNTYLTSLSAASNPLAKCRVYSALGFPGLTHTNDHDTVKLQKALTEYCAQPACTTEQYAGVFKDLQTNCAADMVLENQATLGATLYMWYLSPPQREAVCLQDTTKNSTSCVIESINEMIARGHIPNANKNEDDLYGYLQYVTPMMSAKDTNATAFCTSCNQQVANIFSNYYTKTPSTFLLNFDQKLDSAKLNGDLQYQYKTSCKAELGKDGSAFKPVNTTDPKNDNSKKPENAAQALGFSLGGVAATVMAAAAALAML</sequence>
<protein>
    <recommendedName>
        <fullName evidence="5">Secreted protein</fullName>
    </recommendedName>
</protein>
<reference evidence="3" key="1">
    <citation type="journal article" date="2020" name="Fungal Divers.">
        <title>Resolving the Mortierellaceae phylogeny through synthesis of multi-gene phylogenetics and phylogenomics.</title>
        <authorList>
            <person name="Vandepol N."/>
            <person name="Liber J."/>
            <person name="Desiro A."/>
            <person name="Na H."/>
            <person name="Kennedy M."/>
            <person name="Barry K."/>
            <person name="Grigoriev I.V."/>
            <person name="Miller A.N."/>
            <person name="O'Donnell K."/>
            <person name="Stajich J.E."/>
            <person name="Bonito G."/>
        </authorList>
    </citation>
    <scope>NUCLEOTIDE SEQUENCE</scope>
    <source>
        <strain evidence="3">CK1249</strain>
    </source>
</reference>
<keyword evidence="1" id="KW-1133">Transmembrane helix</keyword>
<keyword evidence="1" id="KW-0812">Transmembrane</keyword>
<feature type="signal peptide" evidence="2">
    <location>
        <begin position="1"/>
        <end position="23"/>
    </location>
</feature>
<feature type="chain" id="PRO_5040135651" description="Secreted protein" evidence="2">
    <location>
        <begin position="24"/>
        <end position="286"/>
    </location>
</feature>
<keyword evidence="4" id="KW-1185">Reference proteome</keyword>
<evidence type="ECO:0000256" key="1">
    <source>
        <dbReference type="SAM" id="Phobius"/>
    </source>
</evidence>
<evidence type="ECO:0000256" key="2">
    <source>
        <dbReference type="SAM" id="SignalP"/>
    </source>
</evidence>
<evidence type="ECO:0000313" key="3">
    <source>
        <dbReference type="EMBL" id="KAF9968207.1"/>
    </source>
</evidence>
<proteinExistence type="predicted"/>
<dbReference type="EMBL" id="JAAAHY010000032">
    <property type="protein sequence ID" value="KAF9968207.1"/>
    <property type="molecule type" value="Genomic_DNA"/>
</dbReference>